<gene>
    <name evidence="1" type="ORF">Cylst_1350</name>
</gene>
<protein>
    <recommendedName>
        <fullName evidence="3">O-methyltransferase involved in polyketide biosynthesis</fullName>
    </recommendedName>
</protein>
<dbReference type="Gene3D" id="3.40.50.150">
    <property type="entry name" value="Vaccinia Virus protein VP39"/>
    <property type="match status" value="1"/>
</dbReference>
<dbReference type="Proteomes" id="UP000010475">
    <property type="component" value="Chromosome"/>
</dbReference>
<dbReference type="KEGG" id="csg:Cylst_1350"/>
<name>K9WV04_9NOST</name>
<proteinExistence type="predicted"/>
<dbReference type="HOGENOM" id="CLU_067079_1_0_3"/>
<dbReference type="eggNOG" id="COG3315">
    <property type="taxonomic scope" value="Bacteria"/>
</dbReference>
<dbReference type="InterPro" id="IPR029063">
    <property type="entry name" value="SAM-dependent_MTases_sf"/>
</dbReference>
<dbReference type="Pfam" id="PF04672">
    <property type="entry name" value="Methyltransf_19"/>
    <property type="match status" value="1"/>
</dbReference>
<keyword evidence="2" id="KW-1185">Reference proteome</keyword>
<dbReference type="STRING" id="56107.Cylst_1350"/>
<evidence type="ECO:0000313" key="1">
    <source>
        <dbReference type="EMBL" id="AFZ23639.1"/>
    </source>
</evidence>
<dbReference type="OrthoDB" id="508954at2"/>
<evidence type="ECO:0000313" key="2">
    <source>
        <dbReference type="Proteomes" id="UP000010475"/>
    </source>
</evidence>
<organism evidence="1 2">
    <name type="scientific">Cylindrospermum stagnale PCC 7417</name>
    <dbReference type="NCBI Taxonomy" id="56107"/>
    <lineage>
        <taxon>Bacteria</taxon>
        <taxon>Bacillati</taxon>
        <taxon>Cyanobacteriota</taxon>
        <taxon>Cyanophyceae</taxon>
        <taxon>Nostocales</taxon>
        <taxon>Nostocaceae</taxon>
        <taxon>Cylindrospermum</taxon>
    </lineage>
</organism>
<dbReference type="SUPFAM" id="SSF53335">
    <property type="entry name" value="S-adenosyl-L-methionine-dependent methyltransferases"/>
    <property type="match status" value="1"/>
</dbReference>
<dbReference type="AlphaFoldDB" id="K9WV04"/>
<dbReference type="PATRIC" id="fig|56107.3.peg.1533"/>
<reference evidence="1 2" key="1">
    <citation type="submission" date="2012-06" db="EMBL/GenBank/DDBJ databases">
        <title>Finished chromosome of genome of Cylindrospermum stagnale PCC 7417.</title>
        <authorList>
            <consortium name="US DOE Joint Genome Institute"/>
            <person name="Gugger M."/>
            <person name="Coursin T."/>
            <person name="Rippka R."/>
            <person name="Tandeau De Marsac N."/>
            <person name="Huntemann M."/>
            <person name="Wei C.-L."/>
            <person name="Han J."/>
            <person name="Detter J.C."/>
            <person name="Han C."/>
            <person name="Tapia R."/>
            <person name="Chen A."/>
            <person name="Kyrpides N."/>
            <person name="Mavromatis K."/>
            <person name="Markowitz V."/>
            <person name="Szeto E."/>
            <person name="Ivanova N."/>
            <person name="Pagani I."/>
            <person name="Pati A."/>
            <person name="Goodwin L."/>
            <person name="Nordberg H.P."/>
            <person name="Cantor M.N."/>
            <person name="Hua S.X."/>
            <person name="Woyke T."/>
            <person name="Kerfeld C.A."/>
        </authorList>
    </citation>
    <scope>NUCLEOTIDE SEQUENCE [LARGE SCALE GENOMIC DNA]</scope>
    <source>
        <strain evidence="1 2">PCC 7417</strain>
    </source>
</reference>
<dbReference type="RefSeq" id="WP_015206895.1">
    <property type="nucleotide sequence ID" value="NC_019757.1"/>
</dbReference>
<dbReference type="InterPro" id="IPR006764">
    <property type="entry name" value="SAM_dep_MeTrfase_SAV2177_type"/>
</dbReference>
<dbReference type="EMBL" id="CP003642">
    <property type="protein sequence ID" value="AFZ23639.1"/>
    <property type="molecule type" value="Genomic_DNA"/>
</dbReference>
<sequence>MEIPSVPNTGRMVDYFLGGSHHFPIDVEAAKVFTQAYPDSATFFRTLRDYNGRVCRYIESQGINQFVVFAGGVPTCGNVHESVPQAKVLYTDIDPDNIEFGREILAGNSNADYTFCDATNLDSLDESVVSQVLGKIQRLGIVFIGISAFIPDEVLANMLDKLYDWAPAGSFLAIDFDGEAAVQFPQLLKLLDSMGASLYMRNPTTFKPLLGRWQLTQHGILPDAVWKAELSVNPIDSSEPVFSYGCVVYK</sequence>
<accession>K9WV04</accession>
<evidence type="ECO:0008006" key="3">
    <source>
        <dbReference type="Google" id="ProtNLM"/>
    </source>
</evidence>